<evidence type="ECO:0008006" key="3">
    <source>
        <dbReference type="Google" id="ProtNLM"/>
    </source>
</evidence>
<name>A0A1G5PCH8_AFIMA</name>
<dbReference type="Proteomes" id="UP000199347">
    <property type="component" value="Unassembled WGS sequence"/>
</dbReference>
<evidence type="ECO:0000313" key="2">
    <source>
        <dbReference type="Proteomes" id="UP000199347"/>
    </source>
</evidence>
<accession>A0A1G5PCH8</accession>
<dbReference type="PROSITE" id="PS51257">
    <property type="entry name" value="PROKAR_LIPOPROTEIN"/>
    <property type="match status" value="1"/>
</dbReference>
<dbReference type="RefSeq" id="WP_200170631.1">
    <property type="nucleotide sequence ID" value="NZ_FMVW01000018.1"/>
</dbReference>
<organism evidence="1 2">
    <name type="scientific">Afifella marina DSM 2698</name>
    <dbReference type="NCBI Taxonomy" id="1120955"/>
    <lineage>
        <taxon>Bacteria</taxon>
        <taxon>Pseudomonadati</taxon>
        <taxon>Pseudomonadota</taxon>
        <taxon>Alphaproteobacteria</taxon>
        <taxon>Hyphomicrobiales</taxon>
        <taxon>Afifellaceae</taxon>
        <taxon>Afifella</taxon>
    </lineage>
</organism>
<dbReference type="STRING" id="1120955.SAMN03080610_03717"/>
<dbReference type="AlphaFoldDB" id="A0A1G5PCH8"/>
<reference evidence="1 2" key="1">
    <citation type="submission" date="2016-10" db="EMBL/GenBank/DDBJ databases">
        <authorList>
            <person name="de Groot N.N."/>
        </authorList>
    </citation>
    <scope>NUCLEOTIDE SEQUENCE [LARGE SCALE GENOMIC DNA]</scope>
    <source>
        <strain evidence="1 2">DSM 2698</strain>
    </source>
</reference>
<proteinExistence type="predicted"/>
<protein>
    <recommendedName>
        <fullName evidence="3">Lipoprotein</fullName>
    </recommendedName>
</protein>
<dbReference type="EMBL" id="FMVW01000018">
    <property type="protein sequence ID" value="SCZ46710.1"/>
    <property type="molecule type" value="Genomic_DNA"/>
</dbReference>
<keyword evidence="2" id="KW-1185">Reference proteome</keyword>
<evidence type="ECO:0000313" key="1">
    <source>
        <dbReference type="EMBL" id="SCZ46710.1"/>
    </source>
</evidence>
<gene>
    <name evidence="1" type="ORF">SAMN03080610_03717</name>
</gene>
<sequence length="202" mass="22683">MWRWTILFLALAGLTLAGCTSNSETMRMRWYEARKAQPPKGDKVYVCHAFSCLLTTPVRFSPKEISMLSQPFRDVANAQEERRAISKAVQIFEDNVGRKIGTSGDLGGFEKVGGGDPTQMDCIDEATNTTSLLVFLQEHGLLKYHTVAEPVARGFFLDGRYPHATAVVTDTRSKQRWSIDSWPNANAEPPVIMPLKDWFAER</sequence>